<dbReference type="RefSeq" id="WP_110264090.1">
    <property type="nucleotide sequence ID" value="NZ_CAKZQT010000038.1"/>
</dbReference>
<dbReference type="AlphaFoldDB" id="A0A318EIJ4"/>
<proteinExistence type="predicted"/>
<accession>A0A318EIJ4</accession>
<dbReference type="InterPro" id="IPR025491">
    <property type="entry name" value="DUF4382"/>
</dbReference>
<evidence type="ECO:0000259" key="1">
    <source>
        <dbReference type="Pfam" id="PF14321"/>
    </source>
</evidence>
<comment type="caution">
    <text evidence="2">The sequence shown here is derived from an EMBL/GenBank/DDBJ whole genome shotgun (WGS) entry which is preliminary data.</text>
</comment>
<dbReference type="PROSITE" id="PS51257">
    <property type="entry name" value="PROKAR_LIPOPROTEIN"/>
    <property type="match status" value="1"/>
</dbReference>
<keyword evidence="3" id="KW-1185">Reference proteome</keyword>
<protein>
    <submittedName>
        <fullName evidence="2">Uncharacterized protein DUF4382</fullName>
    </submittedName>
</protein>
<evidence type="ECO:0000313" key="3">
    <source>
        <dbReference type="Proteomes" id="UP000248330"/>
    </source>
</evidence>
<reference evidence="2 3" key="1">
    <citation type="submission" date="2018-04" db="EMBL/GenBank/DDBJ databases">
        <title>Genomic Encyclopedia of Type Strains, Phase IV (KMG-IV): sequencing the most valuable type-strain genomes for metagenomic binning, comparative biology and taxonomic classification.</title>
        <authorList>
            <person name="Goeker M."/>
        </authorList>
    </citation>
    <scope>NUCLEOTIDE SEQUENCE [LARGE SCALE GENOMIC DNA]</scope>
    <source>
        <strain evidence="2 3">DSM 104150</strain>
    </source>
</reference>
<sequence length="284" mass="30896">MKLLHPLLFCAGAACLSACDDGRITLSVTDAPIDFADEVVVQFAGVAFERDDGSRDVIEFDSPLRIDLSRLTGEVSRVLVDSQPLPAAGYRAIEFSVDGNSQTTDTSYVLLSDGRRLPLYVPDAFEDDLRVVADFIIEEEETVSATVDFDLRRSIVIVDDVRAELRPSLRFILDDDASSVTGTVSESLLRSPCVPAIYLYEGSDVQPDDVGGAGEEPVSSAIVTTEAGSGTRRYTIGFLEPGDYTLALTCEADLDEPDGNDDIDFVRTRDIELRAGRRETANIQ</sequence>
<organism evidence="2 3">
    <name type="scientific">Sinimarinibacterium flocculans</name>
    <dbReference type="NCBI Taxonomy" id="985250"/>
    <lineage>
        <taxon>Bacteria</taxon>
        <taxon>Pseudomonadati</taxon>
        <taxon>Pseudomonadota</taxon>
        <taxon>Gammaproteobacteria</taxon>
        <taxon>Nevskiales</taxon>
        <taxon>Nevskiaceae</taxon>
        <taxon>Sinimarinibacterium</taxon>
    </lineage>
</organism>
<feature type="domain" description="DUF4382" evidence="1">
    <location>
        <begin position="22"/>
        <end position="160"/>
    </location>
</feature>
<gene>
    <name evidence="2" type="ORF">C8D93_102280</name>
</gene>
<dbReference type="Pfam" id="PF14321">
    <property type="entry name" value="DUF4382"/>
    <property type="match status" value="1"/>
</dbReference>
<evidence type="ECO:0000313" key="2">
    <source>
        <dbReference type="EMBL" id="PXV70428.1"/>
    </source>
</evidence>
<dbReference type="Proteomes" id="UP000248330">
    <property type="component" value="Unassembled WGS sequence"/>
</dbReference>
<name>A0A318EIJ4_9GAMM</name>
<dbReference type="EMBL" id="QICN01000002">
    <property type="protein sequence ID" value="PXV70428.1"/>
    <property type="molecule type" value="Genomic_DNA"/>
</dbReference>
<dbReference type="OrthoDB" id="7062064at2"/>